<name>A0ABD3EXC8_9STRA</name>
<dbReference type="Proteomes" id="UP001632037">
    <property type="component" value="Unassembled WGS sequence"/>
</dbReference>
<dbReference type="SUPFAM" id="SSF57959">
    <property type="entry name" value="Leucine zipper domain"/>
    <property type="match status" value="1"/>
</dbReference>
<proteinExistence type="predicted"/>
<gene>
    <name evidence="2" type="ORF">V7S43_017290</name>
</gene>
<organism evidence="2 3">
    <name type="scientific">Phytophthora oleae</name>
    <dbReference type="NCBI Taxonomy" id="2107226"/>
    <lineage>
        <taxon>Eukaryota</taxon>
        <taxon>Sar</taxon>
        <taxon>Stramenopiles</taxon>
        <taxon>Oomycota</taxon>
        <taxon>Peronosporomycetes</taxon>
        <taxon>Peronosporales</taxon>
        <taxon>Peronosporaceae</taxon>
        <taxon>Phytophthora</taxon>
    </lineage>
</organism>
<dbReference type="Gene3D" id="1.20.5.170">
    <property type="match status" value="1"/>
</dbReference>
<comment type="caution">
    <text evidence="2">The sequence shown here is derived from an EMBL/GenBank/DDBJ whole genome shotgun (WGS) entry which is preliminary data.</text>
</comment>
<dbReference type="EMBL" id="JBIMZQ010000061">
    <property type="protein sequence ID" value="KAL3657715.1"/>
    <property type="molecule type" value="Genomic_DNA"/>
</dbReference>
<evidence type="ECO:0000256" key="1">
    <source>
        <dbReference type="SAM" id="MobiDB-lite"/>
    </source>
</evidence>
<evidence type="ECO:0000313" key="2">
    <source>
        <dbReference type="EMBL" id="KAL3657715.1"/>
    </source>
</evidence>
<keyword evidence="3" id="KW-1185">Reference proteome</keyword>
<reference evidence="2 3" key="1">
    <citation type="submission" date="2024-09" db="EMBL/GenBank/DDBJ databases">
        <title>Genome sequencing and assembly of Phytophthora oleae, isolate VK10A, causative agent of rot of olive drupes.</title>
        <authorList>
            <person name="Conti Taguali S."/>
            <person name="Riolo M."/>
            <person name="La Spada F."/>
            <person name="Cacciola S.O."/>
            <person name="Dionisio G."/>
        </authorList>
    </citation>
    <scope>NUCLEOTIDE SEQUENCE [LARGE SCALE GENOMIC DNA]</scope>
    <source>
        <strain evidence="2 3">VK10A</strain>
    </source>
</reference>
<dbReference type="CDD" id="cd14688">
    <property type="entry name" value="bZIP_YAP"/>
    <property type="match status" value="1"/>
</dbReference>
<evidence type="ECO:0000313" key="3">
    <source>
        <dbReference type="Proteomes" id="UP001632037"/>
    </source>
</evidence>
<dbReference type="InterPro" id="IPR046347">
    <property type="entry name" value="bZIP_sf"/>
</dbReference>
<evidence type="ECO:0008006" key="4">
    <source>
        <dbReference type="Google" id="ProtNLM"/>
    </source>
</evidence>
<protein>
    <recommendedName>
        <fullName evidence="4">BZIP domain-containing protein</fullName>
    </recommendedName>
</protein>
<sequence>MQYEVTRATNVRRNPTADPAERRREQCRRNQARYRKKRHEYTLHLEQDIAWLRNQVPQLERQHVTMLSVIPTTASVWCVAVEYFRLFRRGYKAPVVLHDGYGVPYELKEQFNFLRAAMAPDVTDGWVYGPEAIMEQWKCYSLCHGDLNIELQGLQRGPQGCIVASTMTSVTVTEEMLRHAFPHLLKDAAGQSLAAKLLGWRFVMCGSVRFDWDDDAGRVKSLAHQSDILTPMLKQLSSLDNVARVFDQARITLDDNVN</sequence>
<feature type="region of interest" description="Disordered" evidence="1">
    <location>
        <begin position="1"/>
        <end position="28"/>
    </location>
</feature>
<dbReference type="AlphaFoldDB" id="A0ABD3EXC8"/>
<accession>A0ABD3EXC8</accession>
<feature type="compositionally biased region" description="Basic and acidic residues" evidence="1">
    <location>
        <begin position="19"/>
        <end position="28"/>
    </location>
</feature>